<evidence type="ECO:0000256" key="2">
    <source>
        <dbReference type="SAM" id="Phobius"/>
    </source>
</evidence>
<accession>K5WHU6</accession>
<evidence type="ECO:0000313" key="4">
    <source>
        <dbReference type="Proteomes" id="UP000008493"/>
    </source>
</evidence>
<gene>
    <name evidence="3" type="ORF">AGABI1DRAFT_132824</name>
</gene>
<protein>
    <submittedName>
        <fullName evidence="3">Uncharacterized protein</fullName>
    </submittedName>
</protein>
<reference evidence="4" key="1">
    <citation type="journal article" date="2012" name="Proc. Natl. Acad. Sci. U.S.A.">
        <title>Genome sequence of the button mushroom Agaricus bisporus reveals mechanisms governing adaptation to a humic-rich ecological niche.</title>
        <authorList>
            <person name="Morin E."/>
            <person name="Kohler A."/>
            <person name="Baker A.R."/>
            <person name="Foulongne-Oriol M."/>
            <person name="Lombard V."/>
            <person name="Nagy L.G."/>
            <person name="Ohm R.A."/>
            <person name="Patyshakuliyeva A."/>
            <person name="Brun A."/>
            <person name="Aerts A.L."/>
            <person name="Bailey A.M."/>
            <person name="Billette C."/>
            <person name="Coutinho P.M."/>
            <person name="Deakin G."/>
            <person name="Doddapaneni H."/>
            <person name="Floudas D."/>
            <person name="Grimwood J."/>
            <person name="Hilden K."/>
            <person name="Kuees U."/>
            <person name="LaButti K.M."/>
            <person name="Lapidus A."/>
            <person name="Lindquist E.A."/>
            <person name="Lucas S.M."/>
            <person name="Murat C."/>
            <person name="Riley R.W."/>
            <person name="Salamov A.A."/>
            <person name="Schmutz J."/>
            <person name="Subramanian V."/>
            <person name="Woesten H.A.B."/>
            <person name="Xu J."/>
            <person name="Eastwood D.C."/>
            <person name="Foster G.D."/>
            <person name="Sonnenberg A.S."/>
            <person name="Cullen D."/>
            <person name="de Vries R.P."/>
            <person name="Lundell T."/>
            <person name="Hibbett D.S."/>
            <person name="Henrissat B."/>
            <person name="Burton K.S."/>
            <person name="Kerrigan R.W."/>
            <person name="Challen M.P."/>
            <person name="Grigoriev I.V."/>
            <person name="Martin F."/>
        </authorList>
    </citation>
    <scope>NUCLEOTIDE SEQUENCE [LARGE SCALE GENOMIC DNA]</scope>
    <source>
        <strain evidence="4">JB137-S8 / ATCC MYA-4627 / FGSC 10392</strain>
    </source>
</reference>
<dbReference type="EMBL" id="JH971426">
    <property type="protein sequence ID" value="EKM74851.1"/>
    <property type="molecule type" value="Genomic_DNA"/>
</dbReference>
<dbReference type="HOGENOM" id="CLU_729513_0_0_1"/>
<keyword evidence="2" id="KW-0472">Membrane</keyword>
<dbReference type="GeneID" id="18827776"/>
<dbReference type="AlphaFoldDB" id="K5WHU6"/>
<evidence type="ECO:0000256" key="1">
    <source>
        <dbReference type="SAM" id="MobiDB-lite"/>
    </source>
</evidence>
<dbReference type="Proteomes" id="UP000008493">
    <property type="component" value="Unassembled WGS sequence"/>
</dbReference>
<organism evidence="3 4">
    <name type="scientific">Agaricus bisporus var. burnettii (strain JB137-S8 / ATCC MYA-4627 / FGSC 10392)</name>
    <name type="common">White button mushroom</name>
    <dbReference type="NCBI Taxonomy" id="597362"/>
    <lineage>
        <taxon>Eukaryota</taxon>
        <taxon>Fungi</taxon>
        <taxon>Dikarya</taxon>
        <taxon>Basidiomycota</taxon>
        <taxon>Agaricomycotina</taxon>
        <taxon>Agaricomycetes</taxon>
        <taxon>Agaricomycetidae</taxon>
        <taxon>Agaricales</taxon>
        <taxon>Agaricineae</taxon>
        <taxon>Agaricaceae</taxon>
        <taxon>Agaricus</taxon>
    </lineage>
</organism>
<keyword evidence="2" id="KW-1133">Transmembrane helix</keyword>
<evidence type="ECO:0000313" key="3">
    <source>
        <dbReference type="EMBL" id="EKM74851.1"/>
    </source>
</evidence>
<dbReference type="RefSeq" id="XP_007334523.1">
    <property type="nucleotide sequence ID" value="XM_007334461.1"/>
</dbReference>
<sequence>MADLTLLDAPLHPLSGGLFARSAPRLPGRDAIDASFLAPPVNTFKSPHRRRRHRPTRSHSAPPAPDRHRPPPPPSFTTRGGELLPPPPPLLRPTTFWRKTRRSGVTGASYSPSSHLIRRSTYIAAGLQFDSPIHDLSALCVESRVGLSPRQLVLPGAGSTTFWWPFPPPPSSTSDIASSTYASYIASSITPSLTPTPTPTSSSLPHNVKHTFNILYLIPVFAVVGLSILVAIIWLTHGCCTRKPKYRSLPRPQQVDDAFKAWKYEDILPLSCQHTKEYGFQCDCRLDDMKKVYLRMDHDLISSESPLSKLERDSVSMMMEDKYTVAPGRRPRSTPITEEERLKRMVQKRRLQNHRESIASLPAGMVFSPPVVGVCGFAE</sequence>
<feature type="compositionally biased region" description="Basic residues" evidence="1">
    <location>
        <begin position="46"/>
        <end position="57"/>
    </location>
</feature>
<feature type="transmembrane region" description="Helical" evidence="2">
    <location>
        <begin position="214"/>
        <end position="235"/>
    </location>
</feature>
<keyword evidence="2" id="KW-0812">Transmembrane</keyword>
<dbReference type="eggNOG" id="ENOG502SV5I">
    <property type="taxonomic scope" value="Eukaryota"/>
</dbReference>
<proteinExistence type="predicted"/>
<name>K5WHU6_AGABU</name>
<dbReference type="OrthoDB" id="3269515at2759"/>
<feature type="region of interest" description="Disordered" evidence="1">
    <location>
        <begin position="37"/>
        <end position="112"/>
    </location>
</feature>
<dbReference type="KEGG" id="abp:AGABI1DRAFT132824"/>
<keyword evidence="4" id="KW-1185">Reference proteome</keyword>
<dbReference type="InParanoid" id="K5WHU6"/>